<dbReference type="eggNOG" id="COG3956">
    <property type="taxonomic scope" value="Bacteria"/>
</dbReference>
<dbReference type="FunFam" id="1.10.287.1080:FF:000001">
    <property type="entry name" value="Nucleoside triphosphate pyrophosphohydrolase"/>
    <property type="match status" value="1"/>
</dbReference>
<dbReference type="Pfam" id="PF03819">
    <property type="entry name" value="MazG"/>
    <property type="match status" value="2"/>
</dbReference>
<dbReference type="GO" id="GO:0046052">
    <property type="term" value="P:UTP catabolic process"/>
    <property type="evidence" value="ECO:0007669"/>
    <property type="project" value="TreeGrafter"/>
</dbReference>
<accession>E3HAE1</accession>
<dbReference type="KEGG" id="ipo:Ilyop_1900"/>
<feature type="domain" description="NTP pyrophosphohydrolase MazG-like" evidence="2">
    <location>
        <begin position="167"/>
        <end position="222"/>
    </location>
</feature>
<dbReference type="GO" id="GO:0046081">
    <property type="term" value="P:dUTP catabolic process"/>
    <property type="evidence" value="ECO:0007669"/>
    <property type="project" value="TreeGrafter"/>
</dbReference>
<dbReference type="Proteomes" id="UP000006875">
    <property type="component" value="Chromosome"/>
</dbReference>
<dbReference type="InterPro" id="IPR048015">
    <property type="entry name" value="NTP-PPase_MazG-like_N"/>
</dbReference>
<reference evidence="3 4" key="1">
    <citation type="journal article" date="2010" name="Stand. Genomic Sci.">
        <title>Complete genome sequence of Ilyobacter polytropus type strain (CuHbu1).</title>
        <authorList>
            <person name="Sikorski J."/>
            <person name="Chertkov O."/>
            <person name="Lapidus A."/>
            <person name="Nolan M."/>
            <person name="Lucas S."/>
            <person name="Del Rio T.G."/>
            <person name="Tice H."/>
            <person name="Cheng J.F."/>
            <person name="Tapia R."/>
            <person name="Han C."/>
            <person name="Goodwin L."/>
            <person name="Pitluck S."/>
            <person name="Liolios K."/>
            <person name="Ivanova N."/>
            <person name="Mavromatis K."/>
            <person name="Mikhailova N."/>
            <person name="Pati A."/>
            <person name="Chen A."/>
            <person name="Palaniappan K."/>
            <person name="Land M."/>
            <person name="Hauser L."/>
            <person name="Chang Y.J."/>
            <person name="Jeffries C.D."/>
            <person name="Brambilla E."/>
            <person name="Yasawong M."/>
            <person name="Rohde M."/>
            <person name="Pukall R."/>
            <person name="Spring S."/>
            <person name="Goker M."/>
            <person name="Woyke T."/>
            <person name="Bristow J."/>
            <person name="Eisen J.A."/>
            <person name="Markowitz V."/>
            <person name="Hugenholtz P."/>
            <person name="Kyrpides N.C."/>
            <person name="Klenk H.P."/>
        </authorList>
    </citation>
    <scope>NUCLEOTIDE SEQUENCE [LARGE SCALE GENOMIC DNA]</scope>
    <source>
        <strain evidence="4">ATCC 51220 / DSM 2926 / LMG 16218 / CuHBu1</strain>
    </source>
</reference>
<feature type="coiled-coil region" evidence="1">
    <location>
        <begin position="157"/>
        <end position="184"/>
    </location>
</feature>
<dbReference type="GO" id="GO:0046061">
    <property type="term" value="P:dATP catabolic process"/>
    <property type="evidence" value="ECO:0007669"/>
    <property type="project" value="TreeGrafter"/>
</dbReference>
<dbReference type="PANTHER" id="PTHR30522:SF0">
    <property type="entry name" value="NUCLEOSIDE TRIPHOSPHATE PYROPHOSPHOHYDROLASE"/>
    <property type="match status" value="1"/>
</dbReference>
<keyword evidence="1" id="KW-0175">Coiled coil</keyword>
<organism evidence="3 4">
    <name type="scientific">Ilyobacter polytropus (strain ATCC 51220 / DSM 2926 / LMG 16218 / CuHBu1)</name>
    <dbReference type="NCBI Taxonomy" id="572544"/>
    <lineage>
        <taxon>Bacteria</taxon>
        <taxon>Fusobacteriati</taxon>
        <taxon>Fusobacteriota</taxon>
        <taxon>Fusobacteriia</taxon>
        <taxon>Fusobacteriales</taxon>
        <taxon>Fusobacteriaceae</taxon>
        <taxon>Ilyobacter</taxon>
    </lineage>
</organism>
<evidence type="ECO:0000313" key="3">
    <source>
        <dbReference type="EMBL" id="ADO83671.1"/>
    </source>
</evidence>
<dbReference type="AlphaFoldDB" id="E3HAE1"/>
<dbReference type="EMBL" id="CP002281">
    <property type="protein sequence ID" value="ADO83671.1"/>
    <property type="molecule type" value="Genomic_DNA"/>
</dbReference>
<dbReference type="PANTHER" id="PTHR30522">
    <property type="entry name" value="NUCLEOSIDE TRIPHOSPHATE PYROPHOSPHOHYDROLASE"/>
    <property type="match status" value="1"/>
</dbReference>
<keyword evidence="4" id="KW-1185">Reference proteome</keyword>
<dbReference type="GO" id="GO:0046076">
    <property type="term" value="P:dTTP catabolic process"/>
    <property type="evidence" value="ECO:0007669"/>
    <property type="project" value="TreeGrafter"/>
</dbReference>
<evidence type="ECO:0000259" key="2">
    <source>
        <dbReference type="Pfam" id="PF03819"/>
    </source>
</evidence>
<name>E3HAE1_ILYPC</name>
<dbReference type="FunFam" id="1.10.287.1080:FF:000003">
    <property type="entry name" value="Nucleoside triphosphate pyrophosphohydrolase"/>
    <property type="match status" value="1"/>
</dbReference>
<dbReference type="InterPro" id="IPR004518">
    <property type="entry name" value="MazG-like_dom"/>
</dbReference>
<dbReference type="OrthoDB" id="9808939at2"/>
<dbReference type="NCBIfam" id="TIGR00444">
    <property type="entry name" value="mazG"/>
    <property type="match status" value="1"/>
</dbReference>
<dbReference type="CDD" id="cd11528">
    <property type="entry name" value="NTP-PPase_MazG_Nterm"/>
    <property type="match status" value="1"/>
</dbReference>
<dbReference type="InterPro" id="IPR011551">
    <property type="entry name" value="NTP_PyrPHydrolase_MazG"/>
</dbReference>
<dbReference type="NCBIfam" id="NF007113">
    <property type="entry name" value="PRK09562.1"/>
    <property type="match status" value="1"/>
</dbReference>
<protein>
    <submittedName>
        <fullName evidence="3">MazG family protein</fullName>
    </submittedName>
</protein>
<dbReference type="GO" id="GO:0006203">
    <property type="term" value="P:dGTP catabolic process"/>
    <property type="evidence" value="ECO:0007669"/>
    <property type="project" value="TreeGrafter"/>
</dbReference>
<gene>
    <name evidence="3" type="ordered locus">Ilyop_1900</name>
</gene>
<dbReference type="CDD" id="cd11529">
    <property type="entry name" value="NTP-PPase_MazG_Cterm"/>
    <property type="match status" value="1"/>
</dbReference>
<dbReference type="STRING" id="572544.Ilyop_1900"/>
<evidence type="ECO:0000256" key="1">
    <source>
        <dbReference type="SAM" id="Coils"/>
    </source>
</evidence>
<dbReference type="GO" id="GO:0046047">
    <property type="term" value="P:TTP catabolic process"/>
    <property type="evidence" value="ECO:0007669"/>
    <property type="project" value="TreeGrafter"/>
</dbReference>
<evidence type="ECO:0000313" key="4">
    <source>
        <dbReference type="Proteomes" id="UP000006875"/>
    </source>
</evidence>
<dbReference type="GO" id="GO:0006950">
    <property type="term" value="P:response to stress"/>
    <property type="evidence" value="ECO:0007669"/>
    <property type="project" value="UniProtKB-ARBA"/>
</dbReference>
<dbReference type="RefSeq" id="WP_013388333.1">
    <property type="nucleotide sequence ID" value="NC_014632.1"/>
</dbReference>
<proteinExistence type="predicted"/>
<dbReference type="Gene3D" id="1.10.287.1080">
    <property type="entry name" value="MazG-like"/>
    <property type="match status" value="2"/>
</dbReference>
<dbReference type="GO" id="GO:0047429">
    <property type="term" value="F:nucleoside triphosphate diphosphatase activity"/>
    <property type="evidence" value="ECO:0007669"/>
    <property type="project" value="InterPro"/>
</dbReference>
<feature type="domain" description="NTP pyrophosphohydrolase MazG-like" evidence="2">
    <location>
        <begin position="26"/>
        <end position="98"/>
    </location>
</feature>
<sequence>MKEFQRLVEIMRKLRAPGGCPWDREQTIESLKPYLLEEVYETLEAMDKGGDELKGELGDLLLNVVFQSLIMEEKKEFDIEDVSKAVSEKLIRRHPHVFGDIGVKDSGEVIKNWDAIKKEEKEHRHRKSILDGIPGVLPPLSKAEKLQHKAAKVGFDWENTDGAIDKMEEELEEMREAFKNKDLENLKEEMGDVVFSLVNVARLAGINITDAIMKTNNKFEQRFRYIEENCDIENSDLEKMEKLWQEAKKKKI</sequence>
<dbReference type="InterPro" id="IPR048011">
    <property type="entry name" value="NTP-PPase_MazG-like_C"/>
</dbReference>
<dbReference type="SUPFAM" id="SSF101386">
    <property type="entry name" value="all-alpha NTP pyrophosphatases"/>
    <property type="match status" value="2"/>
</dbReference>
<dbReference type="HOGENOM" id="CLU_038356_0_1_0"/>